<feature type="binding site" evidence="1">
    <location>
        <position position="216"/>
    </location>
    <ligand>
        <name>Zn(2+)</name>
        <dbReference type="ChEBI" id="CHEBI:29105"/>
        <note>catalytic</note>
    </ligand>
</feature>
<keyword evidence="1" id="KW-0479">Metal-binding</keyword>
<dbReference type="EMBL" id="CAJNOL010000587">
    <property type="protein sequence ID" value="CAF1126668.1"/>
    <property type="molecule type" value="Genomic_DNA"/>
</dbReference>
<dbReference type="GO" id="GO:0004222">
    <property type="term" value="F:metalloendopeptidase activity"/>
    <property type="evidence" value="ECO:0007669"/>
    <property type="project" value="InterPro"/>
</dbReference>
<comment type="caution">
    <text evidence="1">Lacks conserved residue(s) required for the propagation of feature annotation.</text>
</comment>
<feature type="active site" evidence="1">
    <location>
        <position position="213"/>
    </location>
</feature>
<dbReference type="InterPro" id="IPR001590">
    <property type="entry name" value="Peptidase_M12B"/>
</dbReference>
<evidence type="ECO:0000313" key="4">
    <source>
        <dbReference type="Proteomes" id="UP000663870"/>
    </source>
</evidence>
<gene>
    <name evidence="3" type="ORF">JXQ802_LOCUS20494</name>
</gene>
<accession>A0A814QYM5</accession>
<sequence>MARLNQMITVIIVLTLCTIGYLNGFSLSRLFSSETYNRVKRADDDDPITRRIQTVGNLVFNSSVIPTAKISRKIACFFVFDKEASADLNNSLSYAKKYATQLATLASKYTMHANIKITNAGTEMWSNGDQISFPIGTSSYIAMPDILTKFQTYLANTQKSRFGTVYGVGVLISNKTLLVAGGYSQGPICTTSGASLINYRQYPWSIAGLLAHELAHTLSVVHPFELSYLCDEYKTKLKFCTNIPEECLCTSNNYPAQQCLMTYQFGRATPNAPKYTSCDIEMMNYFAANSSCLTRV</sequence>
<name>A0A814QYM5_9BILA</name>
<dbReference type="Pfam" id="PF01421">
    <property type="entry name" value="Reprolysin"/>
    <property type="match status" value="1"/>
</dbReference>
<dbReference type="AlphaFoldDB" id="A0A814QYM5"/>
<comment type="caution">
    <text evidence="3">The sequence shown here is derived from an EMBL/GenBank/DDBJ whole genome shotgun (WGS) entry which is preliminary data.</text>
</comment>
<protein>
    <recommendedName>
        <fullName evidence="2">Peptidase M12B domain-containing protein</fullName>
    </recommendedName>
</protein>
<feature type="binding site" evidence="1">
    <location>
        <position position="212"/>
    </location>
    <ligand>
        <name>Zn(2+)</name>
        <dbReference type="ChEBI" id="CHEBI:29105"/>
        <note>catalytic</note>
    </ligand>
</feature>
<organism evidence="3 4">
    <name type="scientific">Rotaria sordida</name>
    <dbReference type="NCBI Taxonomy" id="392033"/>
    <lineage>
        <taxon>Eukaryota</taxon>
        <taxon>Metazoa</taxon>
        <taxon>Spiralia</taxon>
        <taxon>Gnathifera</taxon>
        <taxon>Rotifera</taxon>
        <taxon>Eurotatoria</taxon>
        <taxon>Bdelloidea</taxon>
        <taxon>Philodinida</taxon>
        <taxon>Philodinidae</taxon>
        <taxon>Rotaria</taxon>
    </lineage>
</organism>
<feature type="binding site" evidence="1">
    <location>
        <position position="222"/>
    </location>
    <ligand>
        <name>Zn(2+)</name>
        <dbReference type="ChEBI" id="CHEBI:29105"/>
        <note>catalytic</note>
    </ligand>
</feature>
<dbReference type="PANTHER" id="PTHR11905:SF159">
    <property type="entry name" value="ADAM METALLOPROTEASE"/>
    <property type="match status" value="1"/>
</dbReference>
<keyword evidence="4" id="KW-1185">Reference proteome</keyword>
<reference evidence="3" key="1">
    <citation type="submission" date="2021-02" db="EMBL/GenBank/DDBJ databases">
        <authorList>
            <person name="Nowell W R."/>
        </authorList>
    </citation>
    <scope>NUCLEOTIDE SEQUENCE</scope>
</reference>
<dbReference type="PROSITE" id="PS50215">
    <property type="entry name" value="ADAM_MEPRO"/>
    <property type="match status" value="1"/>
</dbReference>
<evidence type="ECO:0000259" key="2">
    <source>
        <dbReference type="PROSITE" id="PS50215"/>
    </source>
</evidence>
<proteinExistence type="predicted"/>
<feature type="domain" description="Peptidase M12B" evidence="2">
    <location>
        <begin position="72"/>
        <end position="289"/>
    </location>
</feature>
<keyword evidence="1" id="KW-0862">Zinc</keyword>
<dbReference type="SUPFAM" id="SSF55486">
    <property type="entry name" value="Metalloproteases ('zincins'), catalytic domain"/>
    <property type="match status" value="1"/>
</dbReference>
<evidence type="ECO:0000256" key="1">
    <source>
        <dbReference type="PROSITE-ProRule" id="PRU00276"/>
    </source>
</evidence>
<dbReference type="Gene3D" id="3.40.390.10">
    <property type="entry name" value="Collagenase (Catalytic Domain)"/>
    <property type="match status" value="1"/>
</dbReference>
<dbReference type="GO" id="GO:0006508">
    <property type="term" value="P:proteolysis"/>
    <property type="evidence" value="ECO:0007669"/>
    <property type="project" value="InterPro"/>
</dbReference>
<evidence type="ECO:0000313" key="3">
    <source>
        <dbReference type="EMBL" id="CAF1126668.1"/>
    </source>
</evidence>
<dbReference type="InterPro" id="IPR024079">
    <property type="entry name" value="MetalloPept_cat_dom_sf"/>
</dbReference>
<dbReference type="GO" id="GO:0046872">
    <property type="term" value="F:metal ion binding"/>
    <property type="evidence" value="ECO:0007669"/>
    <property type="project" value="UniProtKB-KW"/>
</dbReference>
<dbReference type="Proteomes" id="UP000663870">
    <property type="component" value="Unassembled WGS sequence"/>
</dbReference>
<dbReference type="PANTHER" id="PTHR11905">
    <property type="entry name" value="ADAM A DISINTEGRIN AND METALLOPROTEASE DOMAIN"/>
    <property type="match status" value="1"/>
</dbReference>